<evidence type="ECO:0000313" key="2">
    <source>
        <dbReference type="Proteomes" id="UP000558089"/>
    </source>
</evidence>
<name>A0A850NHU3_9FLAO</name>
<dbReference type="RefSeq" id="WP_176619874.1">
    <property type="nucleotide sequence ID" value="NZ_WYET01000003.1"/>
</dbReference>
<accession>A0A850NHU3</accession>
<comment type="caution">
    <text evidence="1">The sequence shown here is derived from an EMBL/GenBank/DDBJ whole genome shotgun (WGS) entry which is preliminary data.</text>
</comment>
<gene>
    <name evidence="1" type="ORF">GUA46_06950</name>
</gene>
<dbReference type="EMBL" id="WYET01000003">
    <property type="protein sequence ID" value="NVN18072.1"/>
    <property type="molecule type" value="Genomic_DNA"/>
</dbReference>
<protein>
    <recommendedName>
        <fullName evidence="3">Type II secretion system protein GspC N-terminal domain-containing protein</fullName>
    </recommendedName>
</protein>
<evidence type="ECO:0008006" key="3">
    <source>
        <dbReference type="Google" id="ProtNLM"/>
    </source>
</evidence>
<keyword evidence="2" id="KW-1185">Reference proteome</keyword>
<proteinExistence type="predicted"/>
<dbReference type="Proteomes" id="UP000558089">
    <property type="component" value="Unassembled WGS sequence"/>
</dbReference>
<dbReference type="AlphaFoldDB" id="A0A850NHU3"/>
<reference evidence="1 2" key="1">
    <citation type="submission" date="2020-01" db="EMBL/GenBank/DDBJ databases">
        <title>Draft Genome Analysis of Muricauda sp. HICW Isolated from coastal seawater of PR China.</title>
        <authorList>
            <person name="Chen M.-X."/>
        </authorList>
    </citation>
    <scope>NUCLEOTIDE SEQUENCE [LARGE SCALE GENOMIC DNA]</scope>
    <source>
        <strain evidence="1 2">HICW</strain>
    </source>
</reference>
<organism evidence="1 2">
    <name type="scientific">Flagellimonas chongwuensis</name>
    <dbReference type="NCBI Taxonomy" id="2697365"/>
    <lineage>
        <taxon>Bacteria</taxon>
        <taxon>Pseudomonadati</taxon>
        <taxon>Bacteroidota</taxon>
        <taxon>Flavobacteriia</taxon>
        <taxon>Flavobacteriales</taxon>
        <taxon>Flavobacteriaceae</taxon>
        <taxon>Flagellimonas</taxon>
    </lineage>
</organism>
<evidence type="ECO:0000313" key="1">
    <source>
        <dbReference type="EMBL" id="NVN18072.1"/>
    </source>
</evidence>
<sequence length="151" mass="17003">MSKNLRTYLLLALVLLIWGIIGFKVIHAISKDPEMPMVATQPTLIPKSTEKRDTFELMADYRDPFLGTLPLSKKKTVKRAVQKKPISKRNIVYSGLVSQTGSGNTMYFVSIDGQQHIMSKNEEINGVRLLKGNGQHITVRYDGRSETIVLQ</sequence>